<accession>A0ABN9M560</accession>
<keyword evidence="2" id="KW-1185">Reference proteome</keyword>
<name>A0ABN9M560_9NEOB</name>
<proteinExistence type="predicted"/>
<evidence type="ECO:0000313" key="2">
    <source>
        <dbReference type="Proteomes" id="UP001176940"/>
    </source>
</evidence>
<reference evidence="1" key="1">
    <citation type="submission" date="2023-07" db="EMBL/GenBank/DDBJ databases">
        <authorList>
            <person name="Stuckert A."/>
        </authorList>
    </citation>
    <scope>NUCLEOTIDE SEQUENCE</scope>
</reference>
<sequence length="218" mass="24253">MDHENYIRLCISVLSDESSYEVLRGDPTVEYTAELSRILTRAFDSKLISKSEFSFLLPKCPMVSTFYALPKIHKGLNPLKGRPIVSGIDALSQNSSIYLDRLLRPFVTALPSYIRDTSDLLTKLEGVVVESDTIIAPIDVEALYSSIRHKDGLGAIGHYISSRGVECGRHNIFLLELLDFVLQRNYFLFGGKYYHQLRGTAMGSPCAPTYANLLLAGG</sequence>
<comment type="caution">
    <text evidence="1">The sequence shown here is derived from an EMBL/GenBank/DDBJ whole genome shotgun (WGS) entry which is preliminary data.</text>
</comment>
<organism evidence="1 2">
    <name type="scientific">Ranitomeya imitator</name>
    <name type="common">mimic poison frog</name>
    <dbReference type="NCBI Taxonomy" id="111125"/>
    <lineage>
        <taxon>Eukaryota</taxon>
        <taxon>Metazoa</taxon>
        <taxon>Chordata</taxon>
        <taxon>Craniata</taxon>
        <taxon>Vertebrata</taxon>
        <taxon>Euteleostomi</taxon>
        <taxon>Amphibia</taxon>
        <taxon>Batrachia</taxon>
        <taxon>Anura</taxon>
        <taxon>Neobatrachia</taxon>
        <taxon>Hyloidea</taxon>
        <taxon>Dendrobatidae</taxon>
        <taxon>Dendrobatinae</taxon>
        <taxon>Ranitomeya</taxon>
    </lineage>
</organism>
<dbReference type="EMBL" id="CAUEEQ010047197">
    <property type="protein sequence ID" value="CAJ0959157.1"/>
    <property type="molecule type" value="Genomic_DNA"/>
</dbReference>
<dbReference type="Proteomes" id="UP001176940">
    <property type="component" value="Unassembled WGS sequence"/>
</dbReference>
<evidence type="ECO:0008006" key="3">
    <source>
        <dbReference type="Google" id="ProtNLM"/>
    </source>
</evidence>
<dbReference type="PANTHER" id="PTHR21301:SF13">
    <property type="match status" value="1"/>
</dbReference>
<dbReference type="PANTHER" id="PTHR21301">
    <property type="entry name" value="REVERSE TRANSCRIPTASE"/>
    <property type="match status" value="1"/>
</dbReference>
<gene>
    <name evidence="1" type="ORF">RIMI_LOCUS16714478</name>
</gene>
<protein>
    <recommendedName>
        <fullName evidence="3">Reverse transcriptase domain-containing protein</fullName>
    </recommendedName>
</protein>
<evidence type="ECO:0000313" key="1">
    <source>
        <dbReference type="EMBL" id="CAJ0959157.1"/>
    </source>
</evidence>